<dbReference type="PROSITE" id="PS51257">
    <property type="entry name" value="PROKAR_LIPOPROTEIN"/>
    <property type="match status" value="1"/>
</dbReference>
<dbReference type="InterPro" id="IPR011990">
    <property type="entry name" value="TPR-like_helical_dom_sf"/>
</dbReference>
<dbReference type="AlphaFoldDB" id="A0A3D9HDI0"/>
<reference evidence="2 3" key="1">
    <citation type="submission" date="2018-07" db="EMBL/GenBank/DDBJ databases">
        <title>Genomic Encyclopedia of Type Strains, Phase III (KMG-III): the genomes of soil and plant-associated and newly described type strains.</title>
        <authorList>
            <person name="Whitman W."/>
        </authorList>
    </citation>
    <scope>NUCLEOTIDE SEQUENCE [LARGE SCALE GENOMIC DNA]</scope>
    <source>
        <strain evidence="2 3">CECT 8487</strain>
    </source>
</reference>
<organism evidence="2 3">
    <name type="scientific">Seonamhaeicola aphaedonensis</name>
    <dbReference type="NCBI Taxonomy" id="1461338"/>
    <lineage>
        <taxon>Bacteria</taxon>
        <taxon>Pseudomonadati</taxon>
        <taxon>Bacteroidota</taxon>
        <taxon>Flavobacteriia</taxon>
        <taxon>Flavobacteriales</taxon>
        <taxon>Flavobacteriaceae</taxon>
    </lineage>
</organism>
<evidence type="ECO:0000313" key="2">
    <source>
        <dbReference type="EMBL" id="RED47520.1"/>
    </source>
</evidence>
<proteinExistence type="predicted"/>
<dbReference type="OrthoDB" id="725917at2"/>
<dbReference type="SUPFAM" id="SSF48452">
    <property type="entry name" value="TPR-like"/>
    <property type="match status" value="1"/>
</dbReference>
<feature type="chain" id="PRO_5017554829" evidence="1">
    <location>
        <begin position="20"/>
        <end position="517"/>
    </location>
</feature>
<sequence>MKKSILLILGVLLAIVSCTEDFEELNTRKDAITTPKPGELFMVIAQGPIYNYQRNVNLYADLYSQYWANTISGFESGRYEYVDGWVGNKWREWYTVGLADIRTLQRLYGEDPVYSNLMQVLEIWEASEWLRMTDYYGDIPYFGAGLGESVPYNSQQEIYYDLFDRITAAVNTIDVNDTSQFTLEQEPGQIISPDIIYGWDLEKWKRFGNSLKLRMAMRISNVDPGKAQAEAAAAINAGVMQSNDDVAHIPAWDDDRAFYDYLRNMAISWDNIRCSKTFLDFMYSETSMEDPRARIWFAYKSSSPLVDNERLEGVANGYNILPVGSNDFATMNADTNYIGFAGDGVTFNHFQPVMMYTEVLFLQAEAALRGWASGDADALMLEGVRASMEFVGVDPADATAYINELPALSGSNEEKLKHLITQKYIANFPNGKEAWADFRRTDYPDITLPIDGVSSAASVAPGTWVKRIRYSNNAHELEQEFMPAGQNTIDSDRMDIRVWWDTADTKTKSNGLMNSNF</sequence>
<name>A0A3D9HDI0_9FLAO</name>
<dbReference type="Proteomes" id="UP000256629">
    <property type="component" value="Unassembled WGS sequence"/>
</dbReference>
<comment type="caution">
    <text evidence="2">The sequence shown here is derived from an EMBL/GenBank/DDBJ whole genome shotgun (WGS) entry which is preliminary data.</text>
</comment>
<dbReference type="InterPro" id="IPR041662">
    <property type="entry name" value="SusD-like_2"/>
</dbReference>
<keyword evidence="3" id="KW-1185">Reference proteome</keyword>
<evidence type="ECO:0000256" key="1">
    <source>
        <dbReference type="SAM" id="SignalP"/>
    </source>
</evidence>
<dbReference type="Pfam" id="PF12771">
    <property type="entry name" value="SusD-like_2"/>
    <property type="match status" value="1"/>
</dbReference>
<gene>
    <name evidence="2" type="ORF">DFQ02_106147</name>
</gene>
<keyword evidence="1" id="KW-0732">Signal</keyword>
<dbReference type="EMBL" id="QRDX01000006">
    <property type="protein sequence ID" value="RED47520.1"/>
    <property type="molecule type" value="Genomic_DNA"/>
</dbReference>
<dbReference type="RefSeq" id="WP_116524494.1">
    <property type="nucleotide sequence ID" value="NZ_QRDX01000006.1"/>
</dbReference>
<protein>
    <submittedName>
        <fullName evidence="2">SusD-like starch-binding protein associating with outer membrane</fullName>
    </submittedName>
</protein>
<feature type="signal peptide" evidence="1">
    <location>
        <begin position="1"/>
        <end position="19"/>
    </location>
</feature>
<accession>A0A3D9HDI0</accession>
<dbReference type="Gene3D" id="1.25.40.390">
    <property type="match status" value="1"/>
</dbReference>
<evidence type="ECO:0000313" key="3">
    <source>
        <dbReference type="Proteomes" id="UP000256629"/>
    </source>
</evidence>